<gene>
    <name evidence="2" type="ORF">C7R54_28520</name>
</gene>
<keyword evidence="1" id="KW-0812">Transmembrane</keyword>
<keyword evidence="1" id="KW-0472">Membrane</keyword>
<dbReference type="Proteomes" id="UP000290849">
    <property type="component" value="Unassembled WGS sequence"/>
</dbReference>
<keyword evidence="1" id="KW-1133">Transmembrane helix</keyword>
<comment type="caution">
    <text evidence="2">The sequence shown here is derived from an EMBL/GenBank/DDBJ whole genome shotgun (WGS) entry which is preliminary data.</text>
</comment>
<organism evidence="2 3">
    <name type="scientific">Achromobacter aloeverae</name>
    <dbReference type="NCBI Taxonomy" id="1750518"/>
    <lineage>
        <taxon>Bacteria</taxon>
        <taxon>Pseudomonadati</taxon>
        <taxon>Pseudomonadota</taxon>
        <taxon>Betaproteobacteria</taxon>
        <taxon>Burkholderiales</taxon>
        <taxon>Alcaligenaceae</taxon>
        <taxon>Achromobacter</taxon>
    </lineage>
</organism>
<proteinExistence type="predicted"/>
<evidence type="ECO:0000313" key="3">
    <source>
        <dbReference type="Proteomes" id="UP000290849"/>
    </source>
</evidence>
<evidence type="ECO:0008006" key="4">
    <source>
        <dbReference type="Google" id="ProtNLM"/>
    </source>
</evidence>
<dbReference type="RefSeq" id="WP_129154331.1">
    <property type="nucleotide sequence ID" value="NZ_JBHSDO010000011.1"/>
</dbReference>
<dbReference type="OrthoDB" id="7275924at2"/>
<sequence length="67" mass="7624">MFKVLIGLVTPFIGVLGLLPWVVSVERPVAGVPFAYFWMFSWFLLTSGCLYLCYRWFDAGTQRAGTQ</sequence>
<feature type="transmembrane region" description="Helical" evidence="1">
    <location>
        <begin position="34"/>
        <end position="54"/>
    </location>
</feature>
<dbReference type="Pfam" id="PF11755">
    <property type="entry name" value="DUF3311"/>
    <property type="match status" value="1"/>
</dbReference>
<protein>
    <recommendedName>
        <fullName evidence="4">DUF3311 domain-containing protein</fullName>
    </recommendedName>
</protein>
<reference evidence="2 3" key="1">
    <citation type="journal article" date="2017" name="Int. J. Syst. Evol. Microbiol.">
        <title>Achromobacter aloeverae sp. nov., isolated from the root of Aloe vera (L.) Burm.f.</title>
        <authorList>
            <person name="Kuncharoen N."/>
            <person name="Muramatsu Y."/>
            <person name="Shibata C."/>
            <person name="Kamakura Y."/>
            <person name="Nakagawa Y."/>
            <person name="Tanasupawat S."/>
        </authorList>
    </citation>
    <scope>NUCLEOTIDE SEQUENCE [LARGE SCALE GENOMIC DNA]</scope>
    <source>
        <strain evidence="2 3">AVA-1</strain>
    </source>
</reference>
<dbReference type="EMBL" id="PYAL01000011">
    <property type="protein sequence ID" value="RXN82729.1"/>
    <property type="molecule type" value="Genomic_DNA"/>
</dbReference>
<dbReference type="AlphaFoldDB" id="A0A4Q1HDQ8"/>
<dbReference type="InterPro" id="IPR021741">
    <property type="entry name" value="DUF3311"/>
</dbReference>
<evidence type="ECO:0000256" key="1">
    <source>
        <dbReference type="SAM" id="Phobius"/>
    </source>
</evidence>
<name>A0A4Q1HDQ8_9BURK</name>
<keyword evidence="3" id="KW-1185">Reference proteome</keyword>
<accession>A0A4Q1HDQ8</accession>
<evidence type="ECO:0000313" key="2">
    <source>
        <dbReference type="EMBL" id="RXN82729.1"/>
    </source>
</evidence>